<evidence type="ECO:0000313" key="5">
    <source>
        <dbReference type="Proteomes" id="UP000295706"/>
    </source>
</evidence>
<dbReference type="RefSeq" id="WP_132117202.1">
    <property type="nucleotide sequence ID" value="NZ_SMJU01000006.1"/>
</dbReference>
<evidence type="ECO:0000259" key="3">
    <source>
        <dbReference type="Pfam" id="PF00266"/>
    </source>
</evidence>
<dbReference type="Pfam" id="PF00266">
    <property type="entry name" value="Aminotran_5"/>
    <property type="match status" value="1"/>
</dbReference>
<dbReference type="Proteomes" id="UP000295706">
    <property type="component" value="Unassembled WGS sequence"/>
</dbReference>
<dbReference type="GO" id="GO:0008453">
    <property type="term" value="F:alanine-glyoxylate transaminase activity"/>
    <property type="evidence" value="ECO:0007669"/>
    <property type="project" value="TreeGrafter"/>
</dbReference>
<feature type="domain" description="Aminotransferase class V" evidence="3">
    <location>
        <begin position="5"/>
        <end position="280"/>
    </location>
</feature>
<comment type="caution">
    <text evidence="4">The sequence shown here is derived from an EMBL/GenBank/DDBJ whole genome shotgun (WGS) entry which is preliminary data.</text>
</comment>
<dbReference type="GO" id="GO:0019265">
    <property type="term" value="P:glycine biosynthetic process, by transamination of glyoxylate"/>
    <property type="evidence" value="ECO:0007669"/>
    <property type="project" value="TreeGrafter"/>
</dbReference>
<keyword evidence="5" id="KW-1185">Reference proteome</keyword>
<dbReference type="InterPro" id="IPR015422">
    <property type="entry name" value="PyrdxlP-dep_Trfase_small"/>
</dbReference>
<reference evidence="4 5" key="1">
    <citation type="submission" date="2019-02" db="EMBL/GenBank/DDBJ databases">
        <title>Arundinibacter roseus gen. nov., sp. nov., a new member of the family Cytophagaceae.</title>
        <authorList>
            <person name="Szuroczki S."/>
            <person name="Khayer B."/>
            <person name="Sproer C."/>
            <person name="Toumi M."/>
            <person name="Szabo A."/>
            <person name="Felfoldi T."/>
            <person name="Schumann P."/>
            <person name="Toth E."/>
        </authorList>
    </citation>
    <scope>NUCLEOTIDE SEQUENCE [LARGE SCALE GENOMIC DNA]</scope>
    <source>
        <strain evidence="4 5">DMA-k-7a</strain>
    </source>
</reference>
<dbReference type="InterPro" id="IPR015424">
    <property type="entry name" value="PyrdxlP-dep_Trfase"/>
</dbReference>
<dbReference type="InterPro" id="IPR015421">
    <property type="entry name" value="PyrdxlP-dep_Trfase_major"/>
</dbReference>
<dbReference type="AlphaFoldDB" id="A0A4R4KEV9"/>
<keyword evidence="4" id="KW-0808">Transferase</keyword>
<dbReference type="SUPFAM" id="SSF53383">
    <property type="entry name" value="PLP-dependent transferases"/>
    <property type="match status" value="1"/>
</dbReference>
<accession>A0A4R4KEV9</accession>
<keyword evidence="4" id="KW-0032">Aminotransferase</keyword>
<dbReference type="PANTHER" id="PTHR21152:SF40">
    <property type="entry name" value="ALANINE--GLYOXYLATE AMINOTRANSFERASE"/>
    <property type="match status" value="1"/>
</dbReference>
<dbReference type="InterPro" id="IPR000192">
    <property type="entry name" value="Aminotrans_V_dom"/>
</dbReference>
<evidence type="ECO:0000313" key="4">
    <source>
        <dbReference type="EMBL" id="TDB65081.1"/>
    </source>
</evidence>
<evidence type="ECO:0000256" key="2">
    <source>
        <dbReference type="ARBA" id="ARBA00022898"/>
    </source>
</evidence>
<dbReference type="EMBL" id="SMJU01000006">
    <property type="protein sequence ID" value="TDB65081.1"/>
    <property type="molecule type" value="Genomic_DNA"/>
</dbReference>
<comment type="cofactor">
    <cofactor evidence="1">
        <name>pyridoxal 5'-phosphate</name>
        <dbReference type="ChEBI" id="CHEBI:597326"/>
    </cofactor>
</comment>
<dbReference type="PANTHER" id="PTHR21152">
    <property type="entry name" value="AMINOTRANSFERASE CLASS V"/>
    <property type="match status" value="1"/>
</dbReference>
<dbReference type="Gene3D" id="3.40.640.10">
    <property type="entry name" value="Type I PLP-dependent aspartate aminotransferase-like (Major domain)"/>
    <property type="match status" value="1"/>
</dbReference>
<sequence length="353" mass="39297">MNLTFYPGPSKLHAQVEQHLQEAFQSGLLSANHRSTAFMAMLEETLLALRIKLSIPDGYEVYLTSSATECWEIISQSLVQQASHHVYNGAFGKKWFEYAQRLHPATTGQLFGFNDFPPDPAHVPAAEVLCVTHTETSNGTALPLPFLAELRKNQPGLIAVDATSSMGGEALPWLLADVWFASVQKCFGLPSGLGILIVSPLAIERAQALNEQNHYNSLLFIRSNFQQFQTPFTPNTLGIFLLKRCMQERSPIEKISTSLHQRAEIWYNFLRENGYKLLVGLPEVQAVTVVVAQDSEENIRMIKAKAQAAEITLGNGYGAWKKTTFRLANFPAITTDDSDRLMQVLQRSDKITG</sequence>
<keyword evidence="2" id="KW-0663">Pyridoxal phosphate</keyword>
<evidence type="ECO:0000256" key="1">
    <source>
        <dbReference type="ARBA" id="ARBA00001933"/>
    </source>
</evidence>
<gene>
    <name evidence="4" type="ORF">EZE20_10205</name>
</gene>
<name>A0A4R4KEV9_9BACT</name>
<proteinExistence type="predicted"/>
<dbReference type="OrthoDB" id="975012at2"/>
<protein>
    <submittedName>
        <fullName evidence="4">Alanine--glyoxylate aminotransferase family protein</fullName>
    </submittedName>
</protein>
<organism evidence="4 5">
    <name type="scientific">Arundinibacter roseus</name>
    <dbReference type="NCBI Taxonomy" id="2070510"/>
    <lineage>
        <taxon>Bacteria</taxon>
        <taxon>Pseudomonadati</taxon>
        <taxon>Bacteroidota</taxon>
        <taxon>Cytophagia</taxon>
        <taxon>Cytophagales</taxon>
        <taxon>Spirosomataceae</taxon>
        <taxon>Arundinibacter</taxon>
    </lineage>
</organism>
<dbReference type="Gene3D" id="3.90.1150.10">
    <property type="entry name" value="Aspartate Aminotransferase, domain 1"/>
    <property type="match status" value="1"/>
</dbReference>
<dbReference type="GO" id="GO:0004760">
    <property type="term" value="F:L-serine-pyruvate transaminase activity"/>
    <property type="evidence" value="ECO:0007669"/>
    <property type="project" value="TreeGrafter"/>
</dbReference>